<reference evidence="3" key="1">
    <citation type="journal article" date="2020" name="Insect Biochem. Mol. Biol.">
        <title>Mucin family genes are essential for the growth and development of the migratory locust, Locusta migratoria.</title>
        <authorList>
            <person name="Zhao X."/>
            <person name="Zhang J."/>
            <person name="Yang J."/>
            <person name="Niu N."/>
            <person name="Zhang J."/>
            <person name="Yang Q."/>
        </authorList>
    </citation>
    <scope>NUCLEOTIDE SEQUENCE</scope>
</reference>
<keyword evidence="1" id="KW-0472">Membrane</keyword>
<dbReference type="InterPro" id="IPR000082">
    <property type="entry name" value="SEA_dom"/>
</dbReference>
<name>A0A7D5AVI2_LOCMI</name>
<evidence type="ECO:0000313" key="3">
    <source>
        <dbReference type="EMBL" id="QKV49920.1"/>
    </source>
</evidence>
<dbReference type="PROSITE" id="PS50024">
    <property type="entry name" value="SEA"/>
    <property type="match status" value="1"/>
</dbReference>
<proteinExistence type="evidence at transcript level"/>
<keyword evidence="1" id="KW-1133">Transmembrane helix</keyword>
<dbReference type="InterPro" id="IPR036364">
    <property type="entry name" value="SEA_dom_sf"/>
</dbReference>
<dbReference type="EMBL" id="MN918710">
    <property type="protein sequence ID" value="QKV49920.1"/>
    <property type="molecule type" value="mRNA"/>
</dbReference>
<accession>A0A7D5AVI2</accession>
<protein>
    <submittedName>
        <fullName evidence="3">Mucin-5AC</fullName>
    </submittedName>
</protein>
<feature type="transmembrane region" description="Helical" evidence="1">
    <location>
        <begin position="23"/>
        <end position="44"/>
    </location>
</feature>
<dbReference type="Gene3D" id="3.30.70.960">
    <property type="entry name" value="SEA domain"/>
    <property type="match status" value="1"/>
</dbReference>
<evidence type="ECO:0000259" key="2">
    <source>
        <dbReference type="PROSITE" id="PS50024"/>
    </source>
</evidence>
<dbReference type="Pfam" id="PF01390">
    <property type="entry name" value="SEA"/>
    <property type="match status" value="1"/>
</dbReference>
<sequence>MPRAEYDVQKGAPSPADNSFRSCVLAILIFIFLCLILVLIAVGLRAVRSEPGTAHKHASKTGEYEEVALQDKLKHKEDENIETLTTTTTTTTTTPRPTTPGVCAEDCDFVGTVRLVGGVEWVPELLDHNTREWQQLANDVKQQLEAVYLKSDKLSKWYKSLRIDSFSEGSVLVDYIVELNTTGKQINTQEIKSLFHDSLTQVTSTPQDNNINDPEVEPEAEPNKLKLGTFLVDPKYTDFIVIPKVVTPAITVDEEMVLPQWAIAGIVIGLASLLFVIIFGVTVLVNRHKNNKKRQPTPLTEDMLNELNKNHMGGLDNFGAEDLYNMEDVWNDKPYDKPPKKRSSASLQENSMANLYDSWRSEWNGYYYNAYYGNGNGSSASGYARRRSDYDTNF</sequence>
<organism evidence="3">
    <name type="scientific">Locusta migratoria</name>
    <name type="common">Migratory locust</name>
    <dbReference type="NCBI Taxonomy" id="7004"/>
    <lineage>
        <taxon>Eukaryota</taxon>
        <taxon>Metazoa</taxon>
        <taxon>Ecdysozoa</taxon>
        <taxon>Arthropoda</taxon>
        <taxon>Hexapoda</taxon>
        <taxon>Insecta</taxon>
        <taxon>Pterygota</taxon>
        <taxon>Neoptera</taxon>
        <taxon>Polyneoptera</taxon>
        <taxon>Orthoptera</taxon>
        <taxon>Caelifera</taxon>
        <taxon>Acrididea</taxon>
        <taxon>Acridomorpha</taxon>
        <taxon>Acridoidea</taxon>
        <taxon>Acrididae</taxon>
        <taxon>Oedipodinae</taxon>
        <taxon>Locusta</taxon>
    </lineage>
</organism>
<evidence type="ECO:0000256" key="1">
    <source>
        <dbReference type="SAM" id="Phobius"/>
    </source>
</evidence>
<dbReference type="AlphaFoldDB" id="A0A7D5AVI2"/>
<dbReference type="SUPFAM" id="SSF82671">
    <property type="entry name" value="SEA domain"/>
    <property type="match status" value="1"/>
</dbReference>
<feature type="transmembrane region" description="Helical" evidence="1">
    <location>
        <begin position="261"/>
        <end position="285"/>
    </location>
</feature>
<feature type="domain" description="SEA" evidence="2">
    <location>
        <begin position="105"/>
        <end position="223"/>
    </location>
</feature>
<keyword evidence="1" id="KW-0812">Transmembrane</keyword>